<accession>A0A1J5P8E4</accession>
<comment type="caution">
    <text evidence="2">The sequence shown here is derived from an EMBL/GenBank/DDBJ whole genome shotgun (WGS) entry which is preliminary data.</text>
</comment>
<name>A0A1J5P8E4_9ZZZZ</name>
<feature type="transmembrane region" description="Helical" evidence="1">
    <location>
        <begin position="79"/>
        <end position="103"/>
    </location>
</feature>
<keyword evidence="1" id="KW-0812">Transmembrane</keyword>
<organism evidence="2">
    <name type="scientific">mine drainage metagenome</name>
    <dbReference type="NCBI Taxonomy" id="410659"/>
    <lineage>
        <taxon>unclassified sequences</taxon>
        <taxon>metagenomes</taxon>
        <taxon>ecological metagenomes</taxon>
    </lineage>
</organism>
<reference evidence="2" key="1">
    <citation type="submission" date="2016-10" db="EMBL/GenBank/DDBJ databases">
        <title>Sequence of Gallionella enrichment culture.</title>
        <authorList>
            <person name="Poehlein A."/>
            <person name="Muehling M."/>
            <person name="Daniel R."/>
        </authorList>
    </citation>
    <scope>NUCLEOTIDE SEQUENCE</scope>
</reference>
<keyword evidence="1" id="KW-1133">Transmembrane helix</keyword>
<dbReference type="AlphaFoldDB" id="A0A1J5P8E4"/>
<keyword evidence="1" id="KW-0472">Membrane</keyword>
<sequence length="115" mass="12677">MMKLFSMAEEPEIEEPPIRPPLWVPGARATRLLKSRPVGMDLMVSIWRVAPVWVVVGSSVEAVPTTVTSAAASDASLRFRVVTLFMDTLIVWAGAVCPLLLAFTRQMPALSRPMR</sequence>
<gene>
    <name evidence="2" type="ORF">GALL_547360</name>
</gene>
<protein>
    <submittedName>
        <fullName evidence="2">Uncharacterized protein</fullName>
    </submittedName>
</protein>
<evidence type="ECO:0000313" key="2">
    <source>
        <dbReference type="EMBL" id="OIQ63724.1"/>
    </source>
</evidence>
<evidence type="ECO:0000256" key="1">
    <source>
        <dbReference type="SAM" id="Phobius"/>
    </source>
</evidence>
<proteinExistence type="predicted"/>
<dbReference type="EMBL" id="MLJW01008754">
    <property type="protein sequence ID" value="OIQ63724.1"/>
    <property type="molecule type" value="Genomic_DNA"/>
</dbReference>
<feature type="transmembrane region" description="Helical" evidence="1">
    <location>
        <begin position="38"/>
        <end position="59"/>
    </location>
</feature>